<dbReference type="RefSeq" id="WP_193995635.1">
    <property type="nucleotide sequence ID" value="NZ_JADEXP010000317.1"/>
</dbReference>
<proteinExistence type="predicted"/>
<keyword evidence="2" id="KW-0378">Hydrolase</keyword>
<dbReference type="AlphaFoldDB" id="A0A928ZYF3"/>
<organism evidence="2 3">
    <name type="scientific">Leptolyngbya cf. ectocarpi LEGE 11479</name>
    <dbReference type="NCBI Taxonomy" id="1828722"/>
    <lineage>
        <taxon>Bacteria</taxon>
        <taxon>Bacillati</taxon>
        <taxon>Cyanobacteriota</taxon>
        <taxon>Cyanophyceae</taxon>
        <taxon>Leptolyngbyales</taxon>
        <taxon>Leptolyngbyaceae</taxon>
        <taxon>Leptolyngbya group</taxon>
        <taxon>Leptolyngbya</taxon>
    </lineage>
</organism>
<comment type="caution">
    <text evidence="2">The sequence shown here is derived from an EMBL/GenBank/DDBJ whole genome shotgun (WGS) entry which is preliminary data.</text>
</comment>
<dbReference type="PRINTS" id="PR00111">
    <property type="entry name" value="ABHYDROLASE"/>
</dbReference>
<protein>
    <submittedName>
        <fullName evidence="2">Alpha/beta hydrolase</fullName>
    </submittedName>
</protein>
<dbReference type="PANTHER" id="PTHR43689:SF8">
    <property type="entry name" value="ALPHA_BETA-HYDROLASES SUPERFAMILY PROTEIN"/>
    <property type="match status" value="1"/>
</dbReference>
<dbReference type="EMBL" id="JADEXP010000317">
    <property type="protein sequence ID" value="MBE9069747.1"/>
    <property type="molecule type" value="Genomic_DNA"/>
</dbReference>
<dbReference type="PANTHER" id="PTHR43689">
    <property type="entry name" value="HYDROLASE"/>
    <property type="match status" value="1"/>
</dbReference>
<evidence type="ECO:0000259" key="1">
    <source>
        <dbReference type="Pfam" id="PF00561"/>
    </source>
</evidence>
<gene>
    <name evidence="2" type="ORF">IQ260_24185</name>
</gene>
<dbReference type="InterPro" id="IPR029058">
    <property type="entry name" value="AB_hydrolase_fold"/>
</dbReference>
<evidence type="ECO:0000313" key="3">
    <source>
        <dbReference type="Proteomes" id="UP000615026"/>
    </source>
</evidence>
<name>A0A928ZYF3_LEPEC</name>
<dbReference type="Pfam" id="PF00561">
    <property type="entry name" value="Abhydrolase_1"/>
    <property type="match status" value="1"/>
</dbReference>
<dbReference type="GO" id="GO:0016787">
    <property type="term" value="F:hydrolase activity"/>
    <property type="evidence" value="ECO:0007669"/>
    <property type="project" value="UniProtKB-KW"/>
</dbReference>
<dbReference type="SUPFAM" id="SSF53474">
    <property type="entry name" value="alpha/beta-Hydrolases"/>
    <property type="match status" value="1"/>
</dbReference>
<dbReference type="Gene3D" id="3.40.50.1820">
    <property type="entry name" value="alpha/beta hydrolase"/>
    <property type="match status" value="1"/>
</dbReference>
<accession>A0A928ZYF3</accession>
<dbReference type="InterPro" id="IPR000639">
    <property type="entry name" value="Epox_hydrolase-like"/>
</dbReference>
<dbReference type="PRINTS" id="PR00412">
    <property type="entry name" value="EPOXHYDRLASE"/>
</dbReference>
<feature type="domain" description="AB hydrolase-1" evidence="1">
    <location>
        <begin position="25"/>
        <end position="124"/>
    </location>
</feature>
<keyword evidence="3" id="KW-1185">Reference proteome</keyword>
<dbReference type="Proteomes" id="UP000615026">
    <property type="component" value="Unassembled WGS sequence"/>
</dbReference>
<evidence type="ECO:0000313" key="2">
    <source>
        <dbReference type="EMBL" id="MBE9069747.1"/>
    </source>
</evidence>
<reference evidence="2" key="1">
    <citation type="submission" date="2020-10" db="EMBL/GenBank/DDBJ databases">
        <authorList>
            <person name="Castelo-Branco R."/>
            <person name="Eusebio N."/>
            <person name="Adriana R."/>
            <person name="Vieira A."/>
            <person name="Brugerolle De Fraissinette N."/>
            <person name="Rezende De Castro R."/>
            <person name="Schneider M.P."/>
            <person name="Vasconcelos V."/>
            <person name="Leao P.N."/>
        </authorList>
    </citation>
    <scope>NUCLEOTIDE SEQUENCE</scope>
    <source>
        <strain evidence="2">LEGE 11479</strain>
    </source>
</reference>
<dbReference type="InterPro" id="IPR000073">
    <property type="entry name" value="AB_hydrolase_1"/>
</dbReference>
<sequence length="276" mass="31690">MSWHLDQYVETSAGAVAAGTGGDGPALILAHGWPWSSFSWHHIIPELEKHFRVYWYDMPGYGRSAKSENQRTSLDVQGQIFAEMVEHWKLKQPLVVAHDFGGATTLRAHLLHGCEFDRYILMNVVAMRPWGSEFFDHVGRHIDAFLGLPTHIHRAIVRAYIEGALMNNIDDTDLEQLIEPWLSENGRKSFYRQFAQADERYTAEIEPLFGEVRCPVKIIWGRDDPWIPLQRGEALHSLIHHASFKPLDNVGHLPQMEAPQMILEEFVNFLTDKQID</sequence>